<protein>
    <submittedName>
        <fullName evidence="1">Phage P2 GpU</fullName>
    </submittedName>
</protein>
<dbReference type="Proteomes" id="UP000001953">
    <property type="component" value="Chromosome"/>
</dbReference>
<proteinExistence type="predicted"/>
<dbReference type="HOGENOM" id="CLU_102468_1_0_5"/>
<reference evidence="1 2" key="1">
    <citation type="submission" date="2006-03" db="EMBL/GenBank/DDBJ databases">
        <title>Complete sequence of chromosome of Nitrobacter hamburgensis X14.</title>
        <authorList>
            <consortium name="US DOE Joint Genome Institute"/>
            <person name="Copeland A."/>
            <person name="Lucas S."/>
            <person name="Lapidus A."/>
            <person name="Barry K."/>
            <person name="Detter J.C."/>
            <person name="Glavina del Rio T."/>
            <person name="Hammon N."/>
            <person name="Israni S."/>
            <person name="Dalin E."/>
            <person name="Tice H."/>
            <person name="Pitluck S."/>
            <person name="Chain P."/>
            <person name="Malfatti S."/>
            <person name="Shin M."/>
            <person name="Vergez L."/>
            <person name="Schmutz J."/>
            <person name="Larimer F."/>
            <person name="Land M."/>
            <person name="Hauser L."/>
            <person name="Kyrpides N."/>
            <person name="Ivanova N."/>
            <person name="Ward B."/>
            <person name="Arp D."/>
            <person name="Klotz M."/>
            <person name="Stein L."/>
            <person name="O'Mullan G."/>
            <person name="Starkenburg S."/>
            <person name="Sayavedra L."/>
            <person name="Poret-Peterson A.T."/>
            <person name="Gentry M.E."/>
            <person name="Bruce D."/>
            <person name="Richardson P."/>
        </authorList>
    </citation>
    <scope>NUCLEOTIDE SEQUENCE [LARGE SCALE GENOMIC DNA]</scope>
    <source>
        <strain evidence="2">DSM 10229 / NCIMB 13809 / X14</strain>
    </source>
</reference>
<dbReference type="KEGG" id="nha:Nham_3321"/>
<dbReference type="STRING" id="323097.Nham_3321"/>
<keyword evidence="2" id="KW-1185">Reference proteome</keyword>
<dbReference type="OrthoDB" id="1550902at2"/>
<dbReference type="EMBL" id="CP000319">
    <property type="protein sequence ID" value="ABE64053.1"/>
    <property type="molecule type" value="Genomic_DNA"/>
</dbReference>
<dbReference type="Pfam" id="PF06995">
    <property type="entry name" value="Phage_P2_GpU"/>
    <property type="match status" value="1"/>
</dbReference>
<dbReference type="RefSeq" id="WP_011511706.1">
    <property type="nucleotide sequence ID" value="NC_007964.1"/>
</dbReference>
<dbReference type="eggNOG" id="COG3499">
    <property type="taxonomic scope" value="Bacteria"/>
</dbReference>
<organism evidence="1 2">
    <name type="scientific">Nitrobacter hamburgensis (strain DSM 10229 / NCIMB 13809 / X14)</name>
    <dbReference type="NCBI Taxonomy" id="323097"/>
    <lineage>
        <taxon>Bacteria</taxon>
        <taxon>Pseudomonadati</taxon>
        <taxon>Pseudomonadota</taxon>
        <taxon>Alphaproteobacteria</taxon>
        <taxon>Hyphomicrobiales</taxon>
        <taxon>Nitrobacteraceae</taxon>
        <taxon>Nitrobacter</taxon>
    </lineage>
</organism>
<gene>
    <name evidence="1" type="ordered locus">Nham_3321</name>
</gene>
<dbReference type="InterPro" id="IPR009734">
    <property type="entry name" value="Myoviridae_GpU"/>
</dbReference>
<evidence type="ECO:0000313" key="2">
    <source>
        <dbReference type="Proteomes" id="UP000001953"/>
    </source>
</evidence>
<evidence type="ECO:0000313" key="1">
    <source>
        <dbReference type="EMBL" id="ABE64053.1"/>
    </source>
</evidence>
<accession>Q1QI94</accession>
<sequence>MPTPMALGPFGFESLRFGYDGVSRDLSTSWADIQTVGGLDRLQWLGGESDRVKIEGVVFPEEFGGLESLEGVRSAARDGAVLPLVTLGGNVFGMYVIEVVSESQRFHDAAGRPRKDVYIIGLKRYVGNDFSPISIIQSLFG</sequence>
<name>Q1QI94_NITHX</name>
<dbReference type="AlphaFoldDB" id="Q1QI94"/>